<evidence type="ECO:0000313" key="3">
    <source>
        <dbReference type="Proteomes" id="UP001501598"/>
    </source>
</evidence>
<dbReference type="Gene3D" id="3.10.450.50">
    <property type="match status" value="1"/>
</dbReference>
<dbReference type="EMBL" id="BAABGT010000099">
    <property type="protein sequence ID" value="GAA4556982.1"/>
    <property type="molecule type" value="Genomic_DNA"/>
</dbReference>
<organism evidence="2 3">
    <name type="scientific">Pseudonocardia xishanensis</name>
    <dbReference type="NCBI Taxonomy" id="630995"/>
    <lineage>
        <taxon>Bacteria</taxon>
        <taxon>Bacillati</taxon>
        <taxon>Actinomycetota</taxon>
        <taxon>Actinomycetes</taxon>
        <taxon>Pseudonocardiales</taxon>
        <taxon>Pseudonocardiaceae</taxon>
        <taxon>Pseudonocardia</taxon>
    </lineage>
</organism>
<dbReference type="RefSeq" id="WP_345426101.1">
    <property type="nucleotide sequence ID" value="NZ_BAABGT010000099.1"/>
</dbReference>
<dbReference type="Pfam" id="PF13577">
    <property type="entry name" value="SnoaL_4"/>
    <property type="match status" value="1"/>
</dbReference>
<evidence type="ECO:0000313" key="2">
    <source>
        <dbReference type="EMBL" id="GAA4556982.1"/>
    </source>
</evidence>
<evidence type="ECO:0000259" key="1">
    <source>
        <dbReference type="Pfam" id="PF13577"/>
    </source>
</evidence>
<gene>
    <name evidence="2" type="ORF">GCM10023175_60420</name>
</gene>
<feature type="domain" description="SnoaL-like" evidence="1">
    <location>
        <begin position="34"/>
        <end position="163"/>
    </location>
</feature>
<sequence length="171" mass="18511">MTDTTALFPAPAWVRAAGRVTPSGPRPAGGPEVAAERQAAVDTLHRFAWAFDEHDRDRLEDCFDPDAVWTATIGGHRDLGRSEGREAVLTWLTAGWPAQADQRRHIVTNAVVDGLDAGSDEATVTAMIFVTAAQDGGFRAVTAGVYRTRVRRGGDGSWRITRFDASFDAPF</sequence>
<reference evidence="3" key="1">
    <citation type="journal article" date="2019" name="Int. J. Syst. Evol. Microbiol.">
        <title>The Global Catalogue of Microorganisms (GCM) 10K type strain sequencing project: providing services to taxonomists for standard genome sequencing and annotation.</title>
        <authorList>
            <consortium name="The Broad Institute Genomics Platform"/>
            <consortium name="The Broad Institute Genome Sequencing Center for Infectious Disease"/>
            <person name="Wu L."/>
            <person name="Ma J."/>
        </authorList>
    </citation>
    <scope>NUCLEOTIDE SEQUENCE [LARGE SCALE GENOMIC DNA]</scope>
    <source>
        <strain evidence="3">JCM 17906</strain>
    </source>
</reference>
<dbReference type="InterPro" id="IPR032710">
    <property type="entry name" value="NTF2-like_dom_sf"/>
</dbReference>
<comment type="caution">
    <text evidence="2">The sequence shown here is derived from an EMBL/GenBank/DDBJ whole genome shotgun (WGS) entry which is preliminary data.</text>
</comment>
<dbReference type="InterPro" id="IPR037401">
    <property type="entry name" value="SnoaL-like"/>
</dbReference>
<name>A0ABP8S1K0_9PSEU</name>
<dbReference type="SUPFAM" id="SSF54427">
    <property type="entry name" value="NTF2-like"/>
    <property type="match status" value="1"/>
</dbReference>
<protein>
    <recommendedName>
        <fullName evidence="1">SnoaL-like domain-containing protein</fullName>
    </recommendedName>
</protein>
<proteinExistence type="predicted"/>
<dbReference type="Proteomes" id="UP001501598">
    <property type="component" value="Unassembled WGS sequence"/>
</dbReference>
<dbReference type="CDD" id="cd00531">
    <property type="entry name" value="NTF2_like"/>
    <property type="match status" value="1"/>
</dbReference>
<keyword evidence="3" id="KW-1185">Reference proteome</keyword>
<accession>A0ABP8S1K0</accession>